<dbReference type="FunFam" id="3.30.730.10:FF:000001">
    <property type="entry name" value="Ethylene-responsive transcription factor 2"/>
    <property type="match status" value="1"/>
</dbReference>
<dbReference type="InterPro" id="IPR001471">
    <property type="entry name" value="AP2/ERF_dom"/>
</dbReference>
<keyword evidence="5" id="KW-0539">Nucleus</keyword>
<evidence type="ECO:0000256" key="2">
    <source>
        <dbReference type="ARBA" id="ARBA00023015"/>
    </source>
</evidence>
<dbReference type="EMBL" id="JAWXYG010000007">
    <property type="protein sequence ID" value="KAK4266944.1"/>
    <property type="molecule type" value="Genomic_DNA"/>
</dbReference>
<reference evidence="8" key="1">
    <citation type="submission" date="2023-10" db="EMBL/GenBank/DDBJ databases">
        <title>Chromosome-level genome of the transformable northern wattle, Acacia crassicarpa.</title>
        <authorList>
            <person name="Massaro I."/>
            <person name="Sinha N.R."/>
            <person name="Poethig S."/>
            <person name="Leichty A.R."/>
        </authorList>
    </citation>
    <scope>NUCLEOTIDE SEQUENCE</scope>
    <source>
        <strain evidence="8">Acra3RX</strain>
        <tissue evidence="8">Leaf</tissue>
    </source>
</reference>
<dbReference type="CDD" id="cd00018">
    <property type="entry name" value="AP2"/>
    <property type="match status" value="1"/>
</dbReference>
<dbReference type="GO" id="GO:0005634">
    <property type="term" value="C:nucleus"/>
    <property type="evidence" value="ECO:0007669"/>
    <property type="project" value="UniProtKB-SubCell"/>
</dbReference>
<keyword evidence="3" id="KW-0238">DNA-binding</keyword>
<dbReference type="PRINTS" id="PR00367">
    <property type="entry name" value="ETHRSPELEMNT"/>
</dbReference>
<dbReference type="GO" id="GO:0003700">
    <property type="term" value="F:DNA-binding transcription factor activity"/>
    <property type="evidence" value="ECO:0007669"/>
    <property type="project" value="InterPro"/>
</dbReference>
<dbReference type="PANTHER" id="PTHR31194:SF140">
    <property type="entry name" value="ETHYLENE-RESPONSIVE TRANSCRIPTION FACTOR CRF2"/>
    <property type="match status" value="1"/>
</dbReference>
<sequence length="301" mass="34937">MKETKIITNKFVKSEFLDEAPRVVRISVTDHYATDNSSSDDDDDEYEHFQNRIMKRFVHEIRMEKCSNSPANSEVHGGGTNNSVLKQRSRRNNSGEVRPVKSEQVNPKVKKYRGVRLRPWGRFSAEIRDPVRGQRLWLGTFDTAEEAAMSYDRAAIRIKGANATTNILQAPPKIGQVIEESESNSMMVNNIELFKEPHVSSPTSVLRFEYSLEVHKTEPREVKEEVESEAYFQDSNLWFPDSQFSCQYTEYDEPPLPMFFDHITSNDNLNFRGSPFHLEQDFESCKWDIDNYFQEQGSIEK</sequence>
<dbReference type="Gene3D" id="3.30.730.10">
    <property type="entry name" value="AP2/ERF domain"/>
    <property type="match status" value="1"/>
</dbReference>
<dbReference type="InterPro" id="IPR036955">
    <property type="entry name" value="AP2/ERF_dom_sf"/>
</dbReference>
<feature type="region of interest" description="Disordered" evidence="6">
    <location>
        <begin position="67"/>
        <end position="105"/>
    </location>
</feature>
<evidence type="ECO:0000313" key="9">
    <source>
        <dbReference type="Proteomes" id="UP001293593"/>
    </source>
</evidence>
<dbReference type="PROSITE" id="PS51032">
    <property type="entry name" value="AP2_ERF"/>
    <property type="match status" value="1"/>
</dbReference>
<keyword evidence="2" id="KW-0805">Transcription regulation</keyword>
<evidence type="ECO:0000256" key="4">
    <source>
        <dbReference type="ARBA" id="ARBA00023163"/>
    </source>
</evidence>
<keyword evidence="9" id="KW-1185">Reference proteome</keyword>
<name>A0AAE1K6J1_9FABA</name>
<gene>
    <name evidence="8" type="ORF">QN277_023801</name>
</gene>
<dbReference type="Proteomes" id="UP001293593">
    <property type="component" value="Unassembled WGS sequence"/>
</dbReference>
<dbReference type="GO" id="GO:0003677">
    <property type="term" value="F:DNA binding"/>
    <property type="evidence" value="ECO:0007669"/>
    <property type="project" value="UniProtKB-KW"/>
</dbReference>
<protein>
    <recommendedName>
        <fullName evidence="7">AP2/ERF domain-containing protein</fullName>
    </recommendedName>
</protein>
<dbReference type="AlphaFoldDB" id="A0AAE1K6J1"/>
<organism evidence="8 9">
    <name type="scientific">Acacia crassicarpa</name>
    <name type="common">northern wattle</name>
    <dbReference type="NCBI Taxonomy" id="499986"/>
    <lineage>
        <taxon>Eukaryota</taxon>
        <taxon>Viridiplantae</taxon>
        <taxon>Streptophyta</taxon>
        <taxon>Embryophyta</taxon>
        <taxon>Tracheophyta</taxon>
        <taxon>Spermatophyta</taxon>
        <taxon>Magnoliopsida</taxon>
        <taxon>eudicotyledons</taxon>
        <taxon>Gunneridae</taxon>
        <taxon>Pentapetalae</taxon>
        <taxon>rosids</taxon>
        <taxon>fabids</taxon>
        <taxon>Fabales</taxon>
        <taxon>Fabaceae</taxon>
        <taxon>Caesalpinioideae</taxon>
        <taxon>mimosoid clade</taxon>
        <taxon>Acacieae</taxon>
        <taxon>Acacia</taxon>
    </lineage>
</organism>
<keyword evidence="4" id="KW-0804">Transcription</keyword>
<dbReference type="PANTHER" id="PTHR31194">
    <property type="entry name" value="SHN SHINE , DNA BINDING / TRANSCRIPTION FACTOR"/>
    <property type="match status" value="1"/>
</dbReference>
<dbReference type="InterPro" id="IPR050913">
    <property type="entry name" value="AP2/ERF_ERF"/>
</dbReference>
<evidence type="ECO:0000259" key="7">
    <source>
        <dbReference type="PROSITE" id="PS51032"/>
    </source>
</evidence>
<evidence type="ECO:0000256" key="1">
    <source>
        <dbReference type="ARBA" id="ARBA00004123"/>
    </source>
</evidence>
<dbReference type="SMART" id="SM00380">
    <property type="entry name" value="AP2"/>
    <property type="match status" value="1"/>
</dbReference>
<dbReference type="InterPro" id="IPR016177">
    <property type="entry name" value="DNA-bd_dom_sf"/>
</dbReference>
<accession>A0AAE1K6J1</accession>
<evidence type="ECO:0000256" key="6">
    <source>
        <dbReference type="SAM" id="MobiDB-lite"/>
    </source>
</evidence>
<dbReference type="Pfam" id="PF00847">
    <property type="entry name" value="AP2"/>
    <property type="match status" value="1"/>
</dbReference>
<evidence type="ECO:0000256" key="3">
    <source>
        <dbReference type="ARBA" id="ARBA00023125"/>
    </source>
</evidence>
<feature type="domain" description="AP2/ERF" evidence="7">
    <location>
        <begin position="111"/>
        <end position="168"/>
    </location>
</feature>
<evidence type="ECO:0000313" key="8">
    <source>
        <dbReference type="EMBL" id="KAK4266944.1"/>
    </source>
</evidence>
<dbReference type="SUPFAM" id="SSF54171">
    <property type="entry name" value="DNA-binding domain"/>
    <property type="match status" value="1"/>
</dbReference>
<proteinExistence type="predicted"/>
<comment type="caution">
    <text evidence="8">The sequence shown here is derived from an EMBL/GenBank/DDBJ whole genome shotgun (WGS) entry which is preliminary data.</text>
</comment>
<evidence type="ECO:0000256" key="5">
    <source>
        <dbReference type="ARBA" id="ARBA00023242"/>
    </source>
</evidence>
<comment type="subcellular location">
    <subcellularLocation>
        <location evidence="1">Nucleus</location>
    </subcellularLocation>
</comment>